<reference evidence="7" key="5">
    <citation type="journal article" date="2021" name="G3 (Bethesda)">
        <title>Aegilops tauschii genome assembly Aet v5.0 features greater sequence contiguity and improved annotation.</title>
        <authorList>
            <person name="Wang L."/>
            <person name="Zhu T."/>
            <person name="Rodriguez J.C."/>
            <person name="Deal K.R."/>
            <person name="Dubcovsky J."/>
            <person name="McGuire P.E."/>
            <person name="Lux T."/>
            <person name="Spannagl M."/>
            <person name="Mayer K.F.X."/>
            <person name="Baldrich P."/>
            <person name="Meyers B.C."/>
            <person name="Huo N."/>
            <person name="Gu Y.Q."/>
            <person name="Zhou H."/>
            <person name="Devos K.M."/>
            <person name="Bennetzen J.L."/>
            <person name="Unver T."/>
            <person name="Budak H."/>
            <person name="Gulick P.J."/>
            <person name="Galiba G."/>
            <person name="Kalapos B."/>
            <person name="Nelson D.R."/>
            <person name="Li P."/>
            <person name="You F.M."/>
            <person name="Luo M.C."/>
            <person name="Dvorak J."/>
        </authorList>
    </citation>
    <scope>NUCLEOTIDE SEQUENCE [LARGE SCALE GENOMIC DNA]</scope>
    <source>
        <strain evidence="7">cv. AL8/78</strain>
    </source>
</reference>
<keyword evidence="1" id="KW-0479">Metal-binding</keyword>
<dbReference type="GO" id="GO:0008270">
    <property type="term" value="F:zinc ion binding"/>
    <property type="evidence" value="ECO:0007669"/>
    <property type="project" value="UniProtKB-KW"/>
</dbReference>
<dbReference type="PANTHER" id="PTHR31973:SF184">
    <property type="entry name" value="OS02G0685500 PROTEIN"/>
    <property type="match status" value="1"/>
</dbReference>
<evidence type="ECO:0000256" key="1">
    <source>
        <dbReference type="ARBA" id="ARBA00022723"/>
    </source>
</evidence>
<dbReference type="SMART" id="SM00575">
    <property type="entry name" value="ZnF_PMZ"/>
    <property type="match status" value="1"/>
</dbReference>
<organism evidence="7 8">
    <name type="scientific">Aegilops tauschii subsp. strangulata</name>
    <name type="common">Goatgrass</name>
    <dbReference type="NCBI Taxonomy" id="200361"/>
    <lineage>
        <taxon>Eukaryota</taxon>
        <taxon>Viridiplantae</taxon>
        <taxon>Streptophyta</taxon>
        <taxon>Embryophyta</taxon>
        <taxon>Tracheophyta</taxon>
        <taxon>Spermatophyta</taxon>
        <taxon>Magnoliopsida</taxon>
        <taxon>Liliopsida</taxon>
        <taxon>Poales</taxon>
        <taxon>Poaceae</taxon>
        <taxon>BOP clade</taxon>
        <taxon>Pooideae</taxon>
        <taxon>Triticodae</taxon>
        <taxon>Triticeae</taxon>
        <taxon>Triticinae</taxon>
        <taxon>Aegilops</taxon>
    </lineage>
</organism>
<evidence type="ECO:0000256" key="5">
    <source>
        <dbReference type="SAM" id="MobiDB-lite"/>
    </source>
</evidence>
<evidence type="ECO:0000256" key="3">
    <source>
        <dbReference type="ARBA" id="ARBA00022833"/>
    </source>
</evidence>
<reference evidence="8" key="2">
    <citation type="journal article" date="2017" name="Nat. Plants">
        <title>The Aegilops tauschii genome reveals multiple impacts of transposons.</title>
        <authorList>
            <person name="Zhao G."/>
            <person name="Zou C."/>
            <person name="Li K."/>
            <person name="Wang K."/>
            <person name="Li T."/>
            <person name="Gao L."/>
            <person name="Zhang X."/>
            <person name="Wang H."/>
            <person name="Yang Z."/>
            <person name="Liu X."/>
            <person name="Jiang W."/>
            <person name="Mao L."/>
            <person name="Kong X."/>
            <person name="Jiao Y."/>
            <person name="Jia J."/>
        </authorList>
    </citation>
    <scope>NUCLEOTIDE SEQUENCE [LARGE SCALE GENOMIC DNA]</scope>
    <source>
        <strain evidence="8">cv. AL8/78</strain>
    </source>
</reference>
<evidence type="ECO:0000259" key="6">
    <source>
        <dbReference type="PROSITE" id="PS50966"/>
    </source>
</evidence>
<dbReference type="Proteomes" id="UP000015105">
    <property type="component" value="Chromosome 2D"/>
</dbReference>
<evidence type="ECO:0000256" key="2">
    <source>
        <dbReference type="ARBA" id="ARBA00022771"/>
    </source>
</evidence>
<reference evidence="8" key="1">
    <citation type="journal article" date="2014" name="Science">
        <title>Ancient hybridizations among the ancestral genomes of bread wheat.</title>
        <authorList>
            <consortium name="International Wheat Genome Sequencing Consortium,"/>
            <person name="Marcussen T."/>
            <person name="Sandve S.R."/>
            <person name="Heier L."/>
            <person name="Spannagl M."/>
            <person name="Pfeifer M."/>
            <person name="Jakobsen K.S."/>
            <person name="Wulff B.B."/>
            <person name="Steuernagel B."/>
            <person name="Mayer K.F."/>
            <person name="Olsen O.A."/>
        </authorList>
    </citation>
    <scope>NUCLEOTIDE SEQUENCE [LARGE SCALE GENOMIC DNA]</scope>
    <source>
        <strain evidence="8">cv. AL8/78</strain>
    </source>
</reference>
<feature type="compositionally biased region" description="Basic residues" evidence="5">
    <location>
        <begin position="35"/>
        <end position="54"/>
    </location>
</feature>
<dbReference type="PANTHER" id="PTHR31973">
    <property type="entry name" value="POLYPROTEIN, PUTATIVE-RELATED"/>
    <property type="match status" value="1"/>
</dbReference>
<feature type="compositionally biased region" description="Polar residues" evidence="5">
    <location>
        <begin position="1"/>
        <end position="11"/>
    </location>
</feature>
<dbReference type="InterPro" id="IPR006564">
    <property type="entry name" value="Znf_PMZ"/>
</dbReference>
<reference evidence="7" key="3">
    <citation type="journal article" date="2017" name="Nature">
        <title>Genome sequence of the progenitor of the wheat D genome Aegilops tauschii.</title>
        <authorList>
            <person name="Luo M.C."/>
            <person name="Gu Y.Q."/>
            <person name="Puiu D."/>
            <person name="Wang H."/>
            <person name="Twardziok S.O."/>
            <person name="Deal K.R."/>
            <person name="Huo N."/>
            <person name="Zhu T."/>
            <person name="Wang L."/>
            <person name="Wang Y."/>
            <person name="McGuire P.E."/>
            <person name="Liu S."/>
            <person name="Long H."/>
            <person name="Ramasamy R.K."/>
            <person name="Rodriguez J.C."/>
            <person name="Van S.L."/>
            <person name="Yuan L."/>
            <person name="Wang Z."/>
            <person name="Xia Z."/>
            <person name="Xiao L."/>
            <person name="Anderson O.D."/>
            <person name="Ouyang S."/>
            <person name="Liang Y."/>
            <person name="Zimin A.V."/>
            <person name="Pertea G."/>
            <person name="Qi P."/>
            <person name="Bennetzen J.L."/>
            <person name="Dai X."/>
            <person name="Dawson M.W."/>
            <person name="Muller H.G."/>
            <person name="Kugler K."/>
            <person name="Rivarola-Duarte L."/>
            <person name="Spannagl M."/>
            <person name="Mayer K.F.X."/>
            <person name="Lu F.H."/>
            <person name="Bevan M.W."/>
            <person name="Leroy P."/>
            <person name="Li P."/>
            <person name="You F.M."/>
            <person name="Sun Q."/>
            <person name="Liu Z."/>
            <person name="Lyons E."/>
            <person name="Wicker T."/>
            <person name="Salzberg S.L."/>
            <person name="Devos K.M."/>
            <person name="Dvorak J."/>
        </authorList>
    </citation>
    <scope>NUCLEOTIDE SEQUENCE [LARGE SCALE GENOMIC DNA]</scope>
    <source>
        <strain evidence="7">cv. AL8/78</strain>
    </source>
</reference>
<dbReference type="InterPro" id="IPR007527">
    <property type="entry name" value="Znf_SWIM"/>
</dbReference>
<dbReference type="EnsemblPlants" id="AET2Gv20280200.1">
    <property type="protein sequence ID" value="AET2Gv20280200.1"/>
    <property type="gene ID" value="AET2Gv20280200"/>
</dbReference>
<name>A0A453AWF4_AEGTS</name>
<keyword evidence="3" id="KW-0862">Zinc</keyword>
<proteinExistence type="predicted"/>
<sequence length="833" mass="95753">KLSSRSPNARTDGNLRRPRPRRRQPCSGEAGHGGTTRRHRCRCRPLPRRHRRAPRPPPGYCRRREEAEGPGYDDGGKAARKPRKPQVEEPIQMPVYYGLRKEFLSVEGNDLAEDCSDLFVENKCAHVIGELPLQPQSMSLVDLQLWVFKLFRLHPETQDLDIKGFFKQHKKDLTDDESSEPDCSLEYYPWDIHYFRTDKCWSSFANKLKRKRNVTQKFMLYVQSSEIKHYHILLKAVSDDYSQLATVVLPGTKSLTGRFSFGALVEDPTMTAEEIADYLTRHYGEWISPVEAWRAKQFALESKFGTFYDSHNFAPRLLKEIARKNPGTFVDIKDAEVAGCKDFRVLQHTFWAFGQCLQAFCTCRPVLCIKGTPLCGKYQGMLLTAVALDANDFSIPVACAVVEDETKESWLWFLRNLERAVVHQSDVCIIHDYKKELIDAVEDLLNSRERQWRNAESRWCMEDLAENFFAYFGDKKLVMMFKKLCQQKRRHKFGKIWKELDELTSTYMAAKEHDGSRKMQQESVEHDVAELEALSCNQHDSVEDVKEGYHAEGSNRKITKFSHWIGLKPKEKWSLAYDSDGARYGIMGSDTVDAYKNDPILKGITCLPLSAIVEVTFLRLVEYFQNTSVAANKAIGNPIINFPERVQVDMNSKMQKSETHRFMYTYADEKNYLGKVVDRKFTVKGRKREVTVHLKTDYIVGINKSKGCTIRKTATCSCGKPQVLHKPCSHVIAVCCEIGVSTATYMSPYYSLPYLGRTWRQKFNKFSHDYRDTIPHCFRGIITFEGETPTWIPDKRLECGLPVCLSPDCVQTVVVEEEHCRTEDGAVAGNHET</sequence>
<dbReference type="PROSITE" id="PS50966">
    <property type="entry name" value="ZF_SWIM"/>
    <property type="match status" value="1"/>
</dbReference>
<dbReference type="Pfam" id="PF10551">
    <property type="entry name" value="MULE"/>
    <property type="match status" value="1"/>
</dbReference>
<reference evidence="7" key="4">
    <citation type="submission" date="2019-03" db="UniProtKB">
        <authorList>
            <consortium name="EnsemblPlants"/>
        </authorList>
    </citation>
    <scope>IDENTIFICATION</scope>
</reference>
<dbReference type="Gramene" id="AET2Gv20280200.1">
    <property type="protein sequence ID" value="AET2Gv20280200.1"/>
    <property type="gene ID" value="AET2Gv20280200"/>
</dbReference>
<keyword evidence="2 4" id="KW-0863">Zinc-finger</keyword>
<feature type="region of interest" description="Disordered" evidence="5">
    <location>
        <begin position="1"/>
        <end position="89"/>
    </location>
</feature>
<feature type="domain" description="SWIM-type" evidence="6">
    <location>
        <begin position="698"/>
        <end position="739"/>
    </location>
</feature>
<evidence type="ECO:0000256" key="4">
    <source>
        <dbReference type="PROSITE-ProRule" id="PRU00325"/>
    </source>
</evidence>
<evidence type="ECO:0000313" key="7">
    <source>
        <dbReference type="EnsemblPlants" id="AET2Gv20280200.1"/>
    </source>
</evidence>
<dbReference type="AlphaFoldDB" id="A0A453AWF4"/>
<accession>A0A453AWF4</accession>
<evidence type="ECO:0000313" key="8">
    <source>
        <dbReference type="Proteomes" id="UP000015105"/>
    </source>
</evidence>
<protein>
    <recommendedName>
        <fullName evidence="6">SWIM-type domain-containing protein</fullName>
    </recommendedName>
</protein>
<dbReference type="STRING" id="200361.A0A453AWF4"/>
<dbReference type="InterPro" id="IPR018289">
    <property type="entry name" value="MULE_transposase_dom"/>
</dbReference>
<keyword evidence="8" id="KW-1185">Reference proteome</keyword>